<sequence>MSTAGAWLGLDIGGANLKAANTSGYAKQVAFPLWRQPESLGDAVRQLVDASPRSERLAVTMTGELADCFASKPEGVRAIIDAVEQAAGGRVAQYYNLRIGAFVDAAKAKADCVGVAASNWHALAAACGNFVGAPGVLIDVGSTTTDVVRFDREGPTTQSITDTDRLLAGELLYQGVGRTPVCAVVRSLPLQGHECPVAAELFATVADAARLLGRAEESADCETADGRPATRAFSAARLARMVCADASELSPDEITAVASRVVHALEQHLADCLSRRLLEDHGLTQQVITSGAGEWLARSASEKVAPDTPLLSLSALIGDAQSVCAPAWAVAFLAERTEPT</sequence>
<dbReference type="EMBL" id="SIHJ01000001">
    <property type="protein sequence ID" value="TWT35558.1"/>
    <property type="molecule type" value="Genomic_DNA"/>
</dbReference>
<dbReference type="AlphaFoldDB" id="A0A5C5VAH7"/>
<dbReference type="InterPro" id="IPR002756">
    <property type="entry name" value="MfnF"/>
</dbReference>
<dbReference type="InterPro" id="IPR002821">
    <property type="entry name" value="Hydantoinase_A"/>
</dbReference>
<gene>
    <name evidence="2" type="ORF">KOR34_04510</name>
</gene>
<dbReference type="Pfam" id="PF01968">
    <property type="entry name" value="Hydantoinase_A"/>
    <property type="match status" value="1"/>
</dbReference>
<dbReference type="Gene3D" id="3.30.420.190">
    <property type="entry name" value="conserved archaeal protein q6m145"/>
    <property type="match status" value="1"/>
</dbReference>
<organism evidence="2 3">
    <name type="scientific">Posidoniimonas corsicana</name>
    <dbReference type="NCBI Taxonomy" id="1938618"/>
    <lineage>
        <taxon>Bacteria</taxon>
        <taxon>Pseudomonadati</taxon>
        <taxon>Planctomycetota</taxon>
        <taxon>Planctomycetia</taxon>
        <taxon>Pirellulales</taxon>
        <taxon>Lacipirellulaceae</taxon>
        <taxon>Posidoniimonas</taxon>
    </lineage>
</organism>
<dbReference type="OrthoDB" id="1792672at2"/>
<reference evidence="2 3" key="1">
    <citation type="submission" date="2019-02" db="EMBL/GenBank/DDBJ databases">
        <title>Deep-cultivation of Planctomycetes and their phenomic and genomic characterization uncovers novel biology.</title>
        <authorList>
            <person name="Wiegand S."/>
            <person name="Jogler M."/>
            <person name="Boedeker C."/>
            <person name="Pinto D."/>
            <person name="Vollmers J."/>
            <person name="Rivas-Marin E."/>
            <person name="Kohn T."/>
            <person name="Peeters S.H."/>
            <person name="Heuer A."/>
            <person name="Rast P."/>
            <person name="Oberbeckmann S."/>
            <person name="Bunk B."/>
            <person name="Jeske O."/>
            <person name="Meyerdierks A."/>
            <person name="Storesund J.E."/>
            <person name="Kallscheuer N."/>
            <person name="Luecker S."/>
            <person name="Lage O.M."/>
            <person name="Pohl T."/>
            <person name="Merkel B.J."/>
            <person name="Hornburger P."/>
            <person name="Mueller R.-W."/>
            <person name="Bruemmer F."/>
            <person name="Labrenz M."/>
            <person name="Spormann A.M."/>
            <person name="Op Den Camp H."/>
            <person name="Overmann J."/>
            <person name="Amann R."/>
            <person name="Jetten M.S.M."/>
            <person name="Mascher T."/>
            <person name="Medema M.H."/>
            <person name="Devos D.P."/>
            <person name="Kaster A.-K."/>
            <person name="Ovreas L."/>
            <person name="Rohde M."/>
            <person name="Galperin M.Y."/>
            <person name="Jogler C."/>
        </authorList>
    </citation>
    <scope>NUCLEOTIDE SEQUENCE [LARGE SCALE GENOMIC DNA]</scope>
    <source>
        <strain evidence="2 3">KOR34</strain>
    </source>
</reference>
<evidence type="ECO:0000259" key="1">
    <source>
        <dbReference type="Pfam" id="PF01968"/>
    </source>
</evidence>
<evidence type="ECO:0000313" key="3">
    <source>
        <dbReference type="Proteomes" id="UP000316714"/>
    </source>
</evidence>
<name>A0A5C5VAH7_9BACT</name>
<dbReference type="InterPro" id="IPR043129">
    <property type="entry name" value="ATPase_NBD"/>
</dbReference>
<protein>
    <submittedName>
        <fullName evidence="2">Hydantoinase/oxoprolinase</fullName>
    </submittedName>
</protein>
<evidence type="ECO:0000313" key="2">
    <source>
        <dbReference type="EMBL" id="TWT35558.1"/>
    </source>
</evidence>
<accession>A0A5C5VAH7</accession>
<dbReference type="SUPFAM" id="SSF53067">
    <property type="entry name" value="Actin-like ATPase domain"/>
    <property type="match status" value="1"/>
</dbReference>
<dbReference type="Proteomes" id="UP000316714">
    <property type="component" value="Unassembled WGS sequence"/>
</dbReference>
<feature type="domain" description="Hydantoinase A/oxoprolinase" evidence="1">
    <location>
        <begin position="58"/>
        <end position="305"/>
    </location>
</feature>
<comment type="caution">
    <text evidence="2">The sequence shown here is derived from an EMBL/GenBank/DDBJ whole genome shotgun (WGS) entry which is preliminary data.</text>
</comment>
<keyword evidence="3" id="KW-1185">Reference proteome</keyword>
<dbReference type="Gene3D" id="3.30.420.40">
    <property type="match status" value="1"/>
</dbReference>
<dbReference type="GO" id="GO:0016787">
    <property type="term" value="F:hydrolase activity"/>
    <property type="evidence" value="ECO:0007669"/>
    <property type="project" value="InterPro"/>
</dbReference>
<proteinExistence type="predicted"/>
<dbReference type="NCBIfam" id="TIGR03123">
    <property type="entry name" value="one_C_unchar_1"/>
    <property type="match status" value="1"/>
</dbReference>
<dbReference type="RefSeq" id="WP_146561826.1">
    <property type="nucleotide sequence ID" value="NZ_SIHJ01000001.1"/>
</dbReference>